<organism evidence="2 3">
    <name type="scientific">Austropuccinia psidii MF-1</name>
    <dbReference type="NCBI Taxonomy" id="1389203"/>
    <lineage>
        <taxon>Eukaryota</taxon>
        <taxon>Fungi</taxon>
        <taxon>Dikarya</taxon>
        <taxon>Basidiomycota</taxon>
        <taxon>Pucciniomycotina</taxon>
        <taxon>Pucciniomycetes</taxon>
        <taxon>Pucciniales</taxon>
        <taxon>Sphaerophragmiaceae</taxon>
        <taxon>Austropuccinia</taxon>
    </lineage>
</organism>
<dbReference type="InterPro" id="IPR036397">
    <property type="entry name" value="RNaseH_sf"/>
</dbReference>
<dbReference type="Proteomes" id="UP000765509">
    <property type="component" value="Unassembled WGS sequence"/>
</dbReference>
<proteinExistence type="predicted"/>
<feature type="domain" description="Tf2-1-like SH3-like" evidence="1">
    <location>
        <begin position="149"/>
        <end position="209"/>
    </location>
</feature>
<gene>
    <name evidence="2" type="ORF">O181_015017</name>
</gene>
<dbReference type="PANTHER" id="PTHR37984:SF15">
    <property type="entry name" value="INTEGRASE CATALYTIC DOMAIN-CONTAINING PROTEIN"/>
    <property type="match status" value="1"/>
</dbReference>
<dbReference type="PANTHER" id="PTHR37984">
    <property type="entry name" value="PROTEIN CBG26694"/>
    <property type="match status" value="1"/>
</dbReference>
<dbReference type="InterPro" id="IPR050951">
    <property type="entry name" value="Retrovirus_Pol_polyprotein"/>
</dbReference>
<dbReference type="InterPro" id="IPR012337">
    <property type="entry name" value="RNaseH-like_sf"/>
</dbReference>
<dbReference type="SUPFAM" id="SSF53098">
    <property type="entry name" value="Ribonuclease H-like"/>
    <property type="match status" value="1"/>
</dbReference>
<dbReference type="AlphaFoldDB" id="A0A9Q3GQD6"/>
<dbReference type="InterPro" id="IPR056924">
    <property type="entry name" value="SH3_Tf2-1"/>
</dbReference>
<protein>
    <recommendedName>
        <fullName evidence="1">Tf2-1-like SH3-like domain-containing protein</fullName>
    </recommendedName>
</protein>
<reference evidence="2" key="1">
    <citation type="submission" date="2021-03" db="EMBL/GenBank/DDBJ databases">
        <title>Draft genome sequence of rust myrtle Austropuccinia psidii MF-1, a brazilian biotype.</title>
        <authorList>
            <person name="Quecine M.C."/>
            <person name="Pachon D.M.R."/>
            <person name="Bonatelli M.L."/>
            <person name="Correr F.H."/>
            <person name="Franceschini L.M."/>
            <person name="Leite T.F."/>
            <person name="Margarido G.R.A."/>
            <person name="Almeida C.A."/>
            <person name="Ferrarezi J.A."/>
            <person name="Labate C.A."/>
        </authorList>
    </citation>
    <scope>NUCLEOTIDE SEQUENCE</scope>
    <source>
        <strain evidence="2">MF-1</strain>
    </source>
</reference>
<evidence type="ECO:0000259" key="1">
    <source>
        <dbReference type="Pfam" id="PF24626"/>
    </source>
</evidence>
<sequence length="230" mass="27060">MSSKVLTCQAHWAEFLSEFHLAITYFPGRLATLPDDFPEADGQTESVNQIIEQYLWIYFSYHQDYWHIWLPLTEFAYNNAENSSKKQSSYTIYGENTSFDSIQISQDTPAGKLSTKLQSVNQVVKEELESEIRNFKKYEDRNRTIPPEDKLLLASRNINTKRPTKKLSERWLRTFEVLKKIGSYAYHLQFPQKWKKAHPVFHVSFLKQVKKSTIPNQHQFPLPPVLVEEQ</sequence>
<dbReference type="Gene3D" id="3.30.420.10">
    <property type="entry name" value="Ribonuclease H-like superfamily/Ribonuclease H"/>
    <property type="match status" value="1"/>
</dbReference>
<dbReference type="EMBL" id="AVOT02004051">
    <property type="protein sequence ID" value="MBW0475302.1"/>
    <property type="molecule type" value="Genomic_DNA"/>
</dbReference>
<accession>A0A9Q3GQD6</accession>
<evidence type="ECO:0000313" key="3">
    <source>
        <dbReference type="Proteomes" id="UP000765509"/>
    </source>
</evidence>
<dbReference type="GO" id="GO:0003676">
    <property type="term" value="F:nucleic acid binding"/>
    <property type="evidence" value="ECO:0007669"/>
    <property type="project" value="InterPro"/>
</dbReference>
<name>A0A9Q3GQD6_9BASI</name>
<dbReference type="Pfam" id="PF24626">
    <property type="entry name" value="SH3_Tf2-1"/>
    <property type="match status" value="1"/>
</dbReference>
<comment type="caution">
    <text evidence="2">The sequence shown here is derived from an EMBL/GenBank/DDBJ whole genome shotgun (WGS) entry which is preliminary data.</text>
</comment>
<keyword evidence="3" id="KW-1185">Reference proteome</keyword>
<evidence type="ECO:0000313" key="2">
    <source>
        <dbReference type="EMBL" id="MBW0475302.1"/>
    </source>
</evidence>